<dbReference type="Gene3D" id="2.60.40.1080">
    <property type="match status" value="1"/>
</dbReference>
<gene>
    <name evidence="2" type="ORF">FC34_GL001234</name>
</gene>
<evidence type="ECO:0000313" key="3">
    <source>
        <dbReference type="Proteomes" id="UP000051672"/>
    </source>
</evidence>
<evidence type="ECO:0000259" key="1">
    <source>
        <dbReference type="Pfam" id="PF02368"/>
    </source>
</evidence>
<dbReference type="InterPro" id="IPR013783">
    <property type="entry name" value="Ig-like_fold"/>
</dbReference>
<sequence>MGSIRERKIFMRKRLLLLLLVFILVFSLPTTLQAADTPRLGLPSGYSFLGGGFSNEPETEITILSDQTKELSAKADFAFIYATSLKATRYTWYRYLSANNSWLPVKIDDQQDFPGTTKYTFGPMPPGTYYLQLEAEMFGKLLGIRWSDYFSRVIVIHVIAKPLPATKVSVSLPRESLLPGMTTQAEAHLEPAGSTSQITWSIKPADLATIDPNTGAITTYPDKTGVATVTATANGLSDSKLLDIGGLSNQTVNPGQTATFSVSARPIGQYTYQWYEIGPNGAQKLIPGVTGPTLQIKTSSNPDLTTNPDNNRRFRAQIIFSNTEETLLTRIATLHLVNPATGPVPWLQSAPNFSASVSLETVQTLDSRANATPNSGISVIDIGSGPGNWYLTATIGHLMLGSQRLDAVLTLNLASPITLQPDVQTQIATQKRGTSWDVPREALSAFFRIKKSPEARLGQYQGSITWTLNLVPPT</sequence>
<dbReference type="InterPro" id="IPR003343">
    <property type="entry name" value="Big_2"/>
</dbReference>
<dbReference type="EMBL" id="AYZQ01000002">
    <property type="protein sequence ID" value="KRM72249.1"/>
    <property type="molecule type" value="Genomic_DNA"/>
</dbReference>
<comment type="caution">
    <text evidence="2">The sequence shown here is derived from an EMBL/GenBank/DDBJ whole genome shotgun (WGS) entry which is preliminary data.</text>
</comment>
<feature type="domain" description="BIG2" evidence="1">
    <location>
        <begin position="165"/>
        <end position="236"/>
    </location>
</feature>
<evidence type="ECO:0000313" key="2">
    <source>
        <dbReference type="EMBL" id="KRM72249.1"/>
    </source>
</evidence>
<reference evidence="2 3" key="1">
    <citation type="journal article" date="2015" name="Genome Announc.">
        <title>Expanding the biotechnology potential of lactobacilli through comparative genomics of 213 strains and associated genera.</title>
        <authorList>
            <person name="Sun Z."/>
            <person name="Harris H.M."/>
            <person name="McCann A."/>
            <person name="Guo C."/>
            <person name="Argimon S."/>
            <person name="Zhang W."/>
            <person name="Yang X."/>
            <person name="Jeffery I.B."/>
            <person name="Cooney J.C."/>
            <person name="Kagawa T.F."/>
            <person name="Liu W."/>
            <person name="Song Y."/>
            <person name="Salvetti E."/>
            <person name="Wrobel A."/>
            <person name="Rasinkangas P."/>
            <person name="Parkhill J."/>
            <person name="Rea M.C."/>
            <person name="O'Sullivan O."/>
            <person name="Ritari J."/>
            <person name="Douillard F.P."/>
            <person name="Paul Ross R."/>
            <person name="Yang R."/>
            <person name="Briner A.E."/>
            <person name="Felis G.E."/>
            <person name="de Vos W.M."/>
            <person name="Barrangou R."/>
            <person name="Klaenhammer T.R."/>
            <person name="Caufield P.W."/>
            <person name="Cui Y."/>
            <person name="Zhang H."/>
            <person name="O'Toole P.W."/>
        </authorList>
    </citation>
    <scope>NUCLEOTIDE SEQUENCE [LARGE SCALE GENOMIC DNA]</scope>
    <source>
        <strain evidence="2 3">DSM 23927</strain>
    </source>
</reference>
<name>A0A0R2B7F7_9LACO</name>
<dbReference type="Pfam" id="PF02368">
    <property type="entry name" value="Big_2"/>
    <property type="match status" value="1"/>
</dbReference>
<accession>A0A0R2B7F7</accession>
<dbReference type="AlphaFoldDB" id="A0A0R2B7F7"/>
<keyword evidence="3" id="KW-1185">Reference proteome</keyword>
<dbReference type="Gene3D" id="2.60.40.10">
    <property type="entry name" value="Immunoglobulins"/>
    <property type="match status" value="1"/>
</dbReference>
<dbReference type="PATRIC" id="fig|1423727.3.peg.1254"/>
<dbReference type="OrthoDB" id="2315387at2"/>
<proteinExistence type="predicted"/>
<dbReference type="Proteomes" id="UP000051672">
    <property type="component" value="Unassembled WGS sequence"/>
</dbReference>
<organism evidence="2 3">
    <name type="scientific">Lacticaseibacillus brantae DSM 23927</name>
    <dbReference type="NCBI Taxonomy" id="1423727"/>
    <lineage>
        <taxon>Bacteria</taxon>
        <taxon>Bacillati</taxon>
        <taxon>Bacillota</taxon>
        <taxon>Bacilli</taxon>
        <taxon>Lactobacillales</taxon>
        <taxon>Lactobacillaceae</taxon>
        <taxon>Lacticaseibacillus</taxon>
    </lineage>
</organism>
<protein>
    <recommendedName>
        <fullName evidence="1">BIG2 domain-containing protein</fullName>
    </recommendedName>
</protein>
<dbReference type="STRING" id="1423727.FC34_GL001234"/>